<protein>
    <submittedName>
        <fullName evidence="3">Uncharacterized protein LOC127745493</fullName>
    </submittedName>
</protein>
<dbReference type="AlphaFoldDB" id="A0A9C6TCU9"/>
<dbReference type="RefSeq" id="XP_052114221.1">
    <property type="nucleotide sequence ID" value="XM_052258261.1"/>
</dbReference>
<dbReference type="GO" id="GO:0003676">
    <property type="term" value="F:nucleic acid binding"/>
    <property type="evidence" value="ECO:0007669"/>
    <property type="project" value="InterPro"/>
</dbReference>
<feature type="domain" description="RNase H type-1" evidence="1">
    <location>
        <begin position="269"/>
        <end position="313"/>
    </location>
</feature>
<dbReference type="CDD" id="cd00303">
    <property type="entry name" value="retropepsin_like"/>
    <property type="match status" value="1"/>
</dbReference>
<accession>A0A9C6TCU9</accession>
<dbReference type="InterPro" id="IPR002156">
    <property type="entry name" value="RNaseH_domain"/>
</dbReference>
<dbReference type="GeneID" id="127745493"/>
<reference evidence="2" key="1">
    <citation type="journal article" date="2016" name="Nat. Genet.">
        <title>The genome sequences of Arachis duranensis and Arachis ipaensis, the diploid ancestors of cultivated peanut.</title>
        <authorList>
            <person name="Bertioli D.J."/>
            <person name="Cannon S.B."/>
            <person name="Froenicke L."/>
            <person name="Huang G."/>
            <person name="Farmer A.D."/>
            <person name="Cannon E.K."/>
            <person name="Liu X."/>
            <person name="Gao D."/>
            <person name="Clevenger J."/>
            <person name="Dash S."/>
            <person name="Ren L."/>
            <person name="Moretzsohn M.C."/>
            <person name="Shirasawa K."/>
            <person name="Huang W."/>
            <person name="Vidigal B."/>
            <person name="Abernathy B."/>
            <person name="Chu Y."/>
            <person name="Niederhuth C.E."/>
            <person name="Umale P."/>
            <person name="Araujo A.C."/>
            <person name="Kozik A."/>
            <person name="Kim K.D."/>
            <person name="Burow M.D."/>
            <person name="Varshney R.K."/>
            <person name="Wang X."/>
            <person name="Zhang X."/>
            <person name="Barkley N."/>
            <person name="Guimaraes P.M."/>
            <person name="Isobe S."/>
            <person name="Guo B."/>
            <person name="Liao B."/>
            <person name="Stalker H.T."/>
            <person name="Schmitz R.J."/>
            <person name="Scheffler B.E."/>
            <person name="Leal-Bertioli S.C."/>
            <person name="Xun X."/>
            <person name="Jackson S.A."/>
            <person name="Michelmore R."/>
            <person name="Ozias-Akins P."/>
        </authorList>
    </citation>
    <scope>NUCLEOTIDE SEQUENCE [LARGE SCALE GENOMIC DNA]</scope>
    <source>
        <strain evidence="2">cv. V14167</strain>
    </source>
</reference>
<dbReference type="Proteomes" id="UP000515211">
    <property type="component" value="Chromosome 3"/>
</dbReference>
<proteinExistence type="predicted"/>
<dbReference type="PANTHER" id="PTHR48475">
    <property type="entry name" value="RIBONUCLEASE H"/>
    <property type="match status" value="1"/>
</dbReference>
<dbReference type="GO" id="GO:0004523">
    <property type="term" value="F:RNA-DNA hybrid ribonuclease activity"/>
    <property type="evidence" value="ECO:0007669"/>
    <property type="project" value="InterPro"/>
</dbReference>
<dbReference type="Gene3D" id="2.40.70.10">
    <property type="entry name" value="Acid Proteases"/>
    <property type="match status" value="1"/>
</dbReference>
<evidence type="ECO:0000313" key="2">
    <source>
        <dbReference type="Proteomes" id="UP000515211"/>
    </source>
</evidence>
<dbReference type="KEGG" id="adu:127745493"/>
<keyword evidence="2" id="KW-1185">Reference proteome</keyword>
<evidence type="ECO:0000259" key="1">
    <source>
        <dbReference type="PROSITE" id="PS50879"/>
    </source>
</evidence>
<sequence>MVITIILANAILYRTLVDQGSSADILFKTTFDELDLEEKELRAYLNSLFGLGDTPIQPLGYISLDTTFGKGNWSRTLNIDYIVVDVSSAYNALIGQTTLNQLGAVVSTPHLCMDFPTTEGIAMIKGDHKIVCRCYNESLNLRGKWEEIHTIELGGIRGWEELRPQPEGETEKVQIGYFPDKTTNIGATYQRLMNKVFTDNIGKLMEAHTIKVQTNQSIKGILQKTDLAGRILQCAVELSEFDLQYKARTAIKLQYLADFVAKYTDTPEIPTKWNLYMDGSSNKTGSGAGVIIESNQGTQIELSLKFEFPTSNN</sequence>
<dbReference type="InterPro" id="IPR021109">
    <property type="entry name" value="Peptidase_aspartic_dom_sf"/>
</dbReference>
<organism evidence="2 3">
    <name type="scientific">Arachis duranensis</name>
    <name type="common">Wild peanut</name>
    <dbReference type="NCBI Taxonomy" id="130453"/>
    <lineage>
        <taxon>Eukaryota</taxon>
        <taxon>Viridiplantae</taxon>
        <taxon>Streptophyta</taxon>
        <taxon>Embryophyta</taxon>
        <taxon>Tracheophyta</taxon>
        <taxon>Spermatophyta</taxon>
        <taxon>Magnoliopsida</taxon>
        <taxon>eudicotyledons</taxon>
        <taxon>Gunneridae</taxon>
        <taxon>Pentapetalae</taxon>
        <taxon>rosids</taxon>
        <taxon>fabids</taxon>
        <taxon>Fabales</taxon>
        <taxon>Fabaceae</taxon>
        <taxon>Papilionoideae</taxon>
        <taxon>50 kb inversion clade</taxon>
        <taxon>dalbergioids sensu lato</taxon>
        <taxon>Dalbergieae</taxon>
        <taxon>Pterocarpus clade</taxon>
        <taxon>Arachis</taxon>
    </lineage>
</organism>
<evidence type="ECO:0000313" key="3">
    <source>
        <dbReference type="RefSeq" id="XP_052114221.1"/>
    </source>
</evidence>
<dbReference type="PANTHER" id="PTHR48475:SF2">
    <property type="entry name" value="RIBONUCLEASE H"/>
    <property type="match status" value="1"/>
</dbReference>
<name>A0A9C6TCU9_ARADU</name>
<dbReference type="PROSITE" id="PS50879">
    <property type="entry name" value="RNASE_H_1"/>
    <property type="match status" value="1"/>
</dbReference>
<gene>
    <name evidence="3" type="primary">LOC127745493</name>
</gene>
<reference evidence="3" key="2">
    <citation type="submission" date="2025-08" db="UniProtKB">
        <authorList>
            <consortium name="RefSeq"/>
        </authorList>
    </citation>
    <scope>IDENTIFICATION</scope>
    <source>
        <tissue evidence="3">Whole plant</tissue>
    </source>
</reference>